<dbReference type="GO" id="GO:0004252">
    <property type="term" value="F:serine-type endopeptidase activity"/>
    <property type="evidence" value="ECO:0007669"/>
    <property type="project" value="InterPro"/>
</dbReference>
<sequence>MFQTVSACLAAGTTEKMVRLLPVIVMLISLSYCHSKIIDGKFAGRKKRSDSQSNVIGGKLPIRQKRGAIGEQILPIREARSLPDGPVAKDPVVPYLPLLIIGGQSAVREARSVYGILGGYSPYSRKKRGAIGVQVPEFGVSHIFGGRSPYYRKKRGILSGKNPFFNSRKKRSPTSPFVVDPELALPFMASLKIVKDKQPLPLCSATIIGKRHILTAAHCYYNLFGKNQKEADNLGQRKKYLKKLQVRIGDTNSGPGEYHEIDQIFLRPRVDYKKYDDIMVVQLKKPLVFDGTTKASIKLAKDAEIKPGREYVVAGFGNHTNDGQNFDVPDTYTFNEIILQKDDFCWGNIRNEREFCAGGENQGAMQGDGGGPLYNNKPKYQVGIIARGNTEHEERDDDTVLIDHGVYVEVGPYCDFIEKVTQQEVKCESVRGL</sequence>
<dbReference type="InterPro" id="IPR018114">
    <property type="entry name" value="TRYPSIN_HIS"/>
</dbReference>
<reference evidence="4" key="1">
    <citation type="journal article" date="2013" name="Genetics">
        <title>The draft genome and transcriptome of Panagrellus redivivus are shaped by the harsh demands of a free-living lifestyle.</title>
        <authorList>
            <person name="Srinivasan J."/>
            <person name="Dillman A.R."/>
            <person name="Macchietto M.G."/>
            <person name="Heikkinen L."/>
            <person name="Lakso M."/>
            <person name="Fracchia K.M."/>
            <person name="Antoshechkin I."/>
            <person name="Mortazavi A."/>
            <person name="Wong G."/>
            <person name="Sternberg P.W."/>
        </authorList>
    </citation>
    <scope>NUCLEOTIDE SEQUENCE [LARGE SCALE GENOMIC DNA]</scope>
    <source>
        <strain evidence="4">MT8872</strain>
    </source>
</reference>
<dbReference type="WBParaSite" id="Pan_g10082.t1">
    <property type="protein sequence ID" value="Pan_g10082.t1"/>
    <property type="gene ID" value="Pan_g10082"/>
</dbReference>
<dbReference type="InterPro" id="IPR043504">
    <property type="entry name" value="Peptidase_S1_PA_chymotrypsin"/>
</dbReference>
<dbReference type="GO" id="GO:0006508">
    <property type="term" value="P:proteolysis"/>
    <property type="evidence" value="ECO:0007669"/>
    <property type="project" value="InterPro"/>
</dbReference>
<evidence type="ECO:0000313" key="4">
    <source>
        <dbReference type="Proteomes" id="UP000492821"/>
    </source>
</evidence>
<dbReference type="PANTHER" id="PTHR24256">
    <property type="entry name" value="TRYPTASE-RELATED"/>
    <property type="match status" value="1"/>
</dbReference>
<comment type="similarity">
    <text evidence="2">Belongs to the peptidase S1 family. CLIP subfamily.</text>
</comment>
<dbReference type="InterPro" id="IPR001314">
    <property type="entry name" value="Peptidase_S1A"/>
</dbReference>
<organism evidence="4 5">
    <name type="scientific">Panagrellus redivivus</name>
    <name type="common">Microworm</name>
    <dbReference type="NCBI Taxonomy" id="6233"/>
    <lineage>
        <taxon>Eukaryota</taxon>
        <taxon>Metazoa</taxon>
        <taxon>Ecdysozoa</taxon>
        <taxon>Nematoda</taxon>
        <taxon>Chromadorea</taxon>
        <taxon>Rhabditida</taxon>
        <taxon>Tylenchina</taxon>
        <taxon>Panagrolaimomorpha</taxon>
        <taxon>Panagrolaimoidea</taxon>
        <taxon>Panagrolaimidae</taxon>
        <taxon>Panagrellus</taxon>
    </lineage>
</organism>
<keyword evidence="1" id="KW-1015">Disulfide bond</keyword>
<dbReference type="AlphaFoldDB" id="A0A7E4ULA8"/>
<dbReference type="SMART" id="SM00020">
    <property type="entry name" value="Tryp_SPc"/>
    <property type="match status" value="1"/>
</dbReference>
<dbReference type="Pfam" id="PF00089">
    <property type="entry name" value="Trypsin"/>
    <property type="match status" value="1"/>
</dbReference>
<evidence type="ECO:0000313" key="5">
    <source>
        <dbReference type="WBParaSite" id="Pan_g10082.t1"/>
    </source>
</evidence>
<feature type="domain" description="Peptidase S1" evidence="3">
    <location>
        <begin position="157"/>
        <end position="422"/>
    </location>
</feature>
<dbReference type="PROSITE" id="PS50240">
    <property type="entry name" value="TRYPSIN_DOM"/>
    <property type="match status" value="1"/>
</dbReference>
<evidence type="ECO:0000256" key="1">
    <source>
        <dbReference type="ARBA" id="ARBA00023157"/>
    </source>
</evidence>
<dbReference type="InterPro" id="IPR009003">
    <property type="entry name" value="Peptidase_S1_PA"/>
</dbReference>
<protein>
    <submittedName>
        <fullName evidence="5">Peptidase S1 domain-containing protein</fullName>
    </submittedName>
</protein>
<keyword evidence="4" id="KW-1185">Reference proteome</keyword>
<dbReference type="PRINTS" id="PR00722">
    <property type="entry name" value="CHYMOTRYPSIN"/>
</dbReference>
<reference evidence="5" key="2">
    <citation type="submission" date="2020-10" db="UniProtKB">
        <authorList>
            <consortium name="WormBaseParasite"/>
        </authorList>
    </citation>
    <scope>IDENTIFICATION</scope>
</reference>
<dbReference type="InterPro" id="IPR051487">
    <property type="entry name" value="Ser/Thr_Proteases_Immune/Dev"/>
</dbReference>
<dbReference type="Gene3D" id="2.40.10.10">
    <property type="entry name" value="Trypsin-like serine proteases"/>
    <property type="match status" value="1"/>
</dbReference>
<dbReference type="InterPro" id="IPR001254">
    <property type="entry name" value="Trypsin_dom"/>
</dbReference>
<evidence type="ECO:0000259" key="3">
    <source>
        <dbReference type="PROSITE" id="PS50240"/>
    </source>
</evidence>
<evidence type="ECO:0000256" key="2">
    <source>
        <dbReference type="ARBA" id="ARBA00024195"/>
    </source>
</evidence>
<proteinExistence type="inferred from homology"/>
<dbReference type="Proteomes" id="UP000492821">
    <property type="component" value="Unassembled WGS sequence"/>
</dbReference>
<accession>A0A7E4ULA8</accession>
<dbReference type="SUPFAM" id="SSF50494">
    <property type="entry name" value="Trypsin-like serine proteases"/>
    <property type="match status" value="1"/>
</dbReference>
<name>A0A7E4ULA8_PANRE</name>
<dbReference type="PROSITE" id="PS00134">
    <property type="entry name" value="TRYPSIN_HIS"/>
    <property type="match status" value="1"/>
</dbReference>